<reference evidence="5" key="1">
    <citation type="submission" date="2017-05" db="EMBL/GenBank/DDBJ databases">
        <title>The Genome Sequence of Enterococcus sp. 9D6_DIV0238.</title>
        <authorList>
            <consortium name="The Broad Institute Genomics Platform"/>
            <consortium name="The Broad Institute Genomic Center for Infectious Diseases"/>
            <person name="Earl A."/>
            <person name="Manson A."/>
            <person name="Schwartman J."/>
            <person name="Gilmore M."/>
            <person name="Abouelleil A."/>
            <person name="Cao P."/>
            <person name="Chapman S."/>
            <person name="Cusick C."/>
            <person name="Shea T."/>
            <person name="Young S."/>
            <person name="Neafsey D."/>
            <person name="Nusbaum C."/>
            <person name="Birren B."/>
        </authorList>
    </citation>
    <scope>NUCLEOTIDE SEQUENCE [LARGE SCALE GENOMIC DNA]</scope>
    <source>
        <strain evidence="5">9D6_DIV0238</strain>
    </source>
</reference>
<feature type="domain" description="ABC transporter" evidence="4">
    <location>
        <begin position="3"/>
        <end position="255"/>
    </location>
</feature>
<dbReference type="NCBIfam" id="NF000355">
    <property type="entry name" value="ribo_prot_ABC_F"/>
    <property type="match status" value="1"/>
</dbReference>
<evidence type="ECO:0000256" key="1">
    <source>
        <dbReference type="ARBA" id="ARBA00022741"/>
    </source>
</evidence>
<dbReference type="InterPro" id="IPR027417">
    <property type="entry name" value="P-loop_NTPase"/>
</dbReference>
<keyword evidence="2" id="KW-0067">ATP-binding</keyword>
<dbReference type="InterPro" id="IPR051309">
    <property type="entry name" value="ABCF_ATPase"/>
</dbReference>
<dbReference type="InterPro" id="IPR003593">
    <property type="entry name" value="AAA+_ATPase"/>
</dbReference>
<dbReference type="FunFam" id="3.40.50.300:FF:000011">
    <property type="entry name" value="Putative ABC transporter ATP-binding component"/>
    <property type="match status" value="1"/>
</dbReference>
<comment type="caution">
    <text evidence="5">The sequence shown here is derived from an EMBL/GenBank/DDBJ whole genome shotgun (WGS) entry which is preliminary data.</text>
</comment>
<dbReference type="CDD" id="cd03221">
    <property type="entry name" value="ABCF_EF-3"/>
    <property type="match status" value="2"/>
</dbReference>
<keyword evidence="1" id="KW-0547">Nucleotide-binding</keyword>
<accession>A0A200IUX3</accession>
<protein>
    <recommendedName>
        <fullName evidence="4">ABC transporter domain-containing protein</fullName>
    </recommendedName>
</protein>
<evidence type="ECO:0000259" key="4">
    <source>
        <dbReference type="PROSITE" id="PS50893"/>
    </source>
</evidence>
<proteinExistence type="predicted"/>
<dbReference type="Pfam" id="PF12848">
    <property type="entry name" value="ABC_tran_Xtn"/>
    <property type="match status" value="1"/>
</dbReference>
<organism evidence="5">
    <name type="scientific">Candidatus Enterococcus dunnyi</name>
    <dbReference type="NCBI Taxonomy" id="1834192"/>
    <lineage>
        <taxon>Bacteria</taxon>
        <taxon>Bacillati</taxon>
        <taxon>Bacillota</taxon>
        <taxon>Bacilli</taxon>
        <taxon>Lactobacillales</taxon>
        <taxon>Enterococcaceae</taxon>
        <taxon>Enterococcus</taxon>
    </lineage>
</organism>
<gene>
    <name evidence="5" type="ORF">A5889_003086</name>
</gene>
<evidence type="ECO:0000256" key="3">
    <source>
        <dbReference type="SAM" id="Coils"/>
    </source>
</evidence>
<dbReference type="InterPro" id="IPR032781">
    <property type="entry name" value="ABC_tran_Xtn"/>
</dbReference>
<name>A0A200IUX3_9ENTE</name>
<feature type="coiled-coil region" evidence="3">
    <location>
        <begin position="244"/>
        <end position="304"/>
    </location>
</feature>
<dbReference type="SMART" id="SM00382">
    <property type="entry name" value="AAA"/>
    <property type="match status" value="2"/>
</dbReference>
<dbReference type="InterPro" id="IPR003439">
    <property type="entry name" value="ABC_transporter-like_ATP-bd"/>
</dbReference>
<dbReference type="AlphaFoldDB" id="A0A200IUX3"/>
<dbReference type="EMBL" id="NIBQ01000004">
    <property type="protein sequence ID" value="OUZ28331.1"/>
    <property type="molecule type" value="Genomic_DNA"/>
</dbReference>
<dbReference type="OrthoDB" id="9760950at2"/>
<sequence length="540" mass="62327">MLIQLQNITKNYGGVPLFEALNLQIDKGEKVGLIGSNGSGKSTLLKIITGTESPDLGTVSRKKNSKIGYLNQIPEATEQEVKHYLLETFSALLEIQQQLSYLEQKMTEPECQLEQILARYGQKQEEFTQAGGYEMENRLTMIANGLMIAHLLEKKVSDLSGGELTIVALARVLLQENELVLLDEPTNHLDAQRISWLEGYLAYEKTAYLIVSHDRFFLDNVVQRVIELEDGRILEYKGNYSAYKKQKDEQLEKLRKDFNEQEKEVKKLKQSIRRFRQWGHEGDNEKFFKKAKQLEKRLEKIQTISKPKEESNKIGKNFKETDRSGKEVLLFKGVSKSYGDQSLFTQLDFSLFWQERAAVIGENGVGKSTLLKLALDMEKPDDGEIRHGTNLKIGYLSQVIDYQKTKQTILQHFSESCSLLEQESRQILSKYSFYKDDVTKQVRFLSGGEKIRLELAKLMYNEVNFLVLDEPTNHLDIETREEIEEILQLFKGTLLVVSHDRFFLQKMFTTFFVIEGKEIRKIEGSYIEILSCLLYTSRCV</sequence>
<dbReference type="PANTHER" id="PTHR42855">
    <property type="entry name" value="ABC TRANSPORTER ATP-BINDING SUBUNIT"/>
    <property type="match status" value="1"/>
</dbReference>
<dbReference type="SUPFAM" id="SSF52540">
    <property type="entry name" value="P-loop containing nucleoside triphosphate hydrolases"/>
    <property type="match status" value="2"/>
</dbReference>
<dbReference type="Gene3D" id="3.40.50.300">
    <property type="entry name" value="P-loop containing nucleotide triphosphate hydrolases"/>
    <property type="match status" value="2"/>
</dbReference>
<evidence type="ECO:0000313" key="5">
    <source>
        <dbReference type="EMBL" id="OUZ28331.1"/>
    </source>
</evidence>
<dbReference type="Pfam" id="PF00005">
    <property type="entry name" value="ABC_tran"/>
    <property type="match status" value="2"/>
</dbReference>
<dbReference type="GO" id="GO:0016887">
    <property type="term" value="F:ATP hydrolysis activity"/>
    <property type="evidence" value="ECO:0007669"/>
    <property type="project" value="InterPro"/>
</dbReference>
<dbReference type="GO" id="GO:0005524">
    <property type="term" value="F:ATP binding"/>
    <property type="evidence" value="ECO:0007669"/>
    <property type="project" value="UniProtKB-KW"/>
</dbReference>
<keyword evidence="3" id="KW-0175">Coiled coil</keyword>
<feature type="domain" description="ABC transporter" evidence="4">
    <location>
        <begin position="329"/>
        <end position="540"/>
    </location>
</feature>
<evidence type="ECO:0000256" key="2">
    <source>
        <dbReference type="ARBA" id="ARBA00022840"/>
    </source>
</evidence>
<dbReference type="PANTHER" id="PTHR42855:SF2">
    <property type="entry name" value="DRUG RESISTANCE ABC TRANSPORTER,ATP-BINDING PROTEIN"/>
    <property type="match status" value="1"/>
</dbReference>
<dbReference type="PROSITE" id="PS50893">
    <property type="entry name" value="ABC_TRANSPORTER_2"/>
    <property type="match status" value="2"/>
</dbReference>